<dbReference type="PANTHER" id="PTHR43708">
    <property type="entry name" value="CONSERVED EXPRESSED OXIDOREDUCTASE (EUROFUNG)"/>
    <property type="match status" value="1"/>
</dbReference>
<evidence type="ECO:0000259" key="4">
    <source>
        <dbReference type="Pfam" id="PF02894"/>
    </source>
</evidence>
<dbReference type="Gene3D" id="3.40.50.720">
    <property type="entry name" value="NAD(P)-binding Rossmann-like Domain"/>
    <property type="match status" value="1"/>
</dbReference>
<evidence type="ECO:0000256" key="1">
    <source>
        <dbReference type="ARBA" id="ARBA00010928"/>
    </source>
</evidence>
<dbReference type="EMBL" id="LIYD01000005">
    <property type="protein sequence ID" value="KOS07211.1"/>
    <property type="molecule type" value="Genomic_DNA"/>
</dbReference>
<dbReference type="PATRIC" id="fig|1202724.3.peg.3132"/>
<evidence type="ECO:0000259" key="3">
    <source>
        <dbReference type="Pfam" id="PF01408"/>
    </source>
</evidence>
<dbReference type="GO" id="GO:0016491">
    <property type="term" value="F:oxidoreductase activity"/>
    <property type="evidence" value="ECO:0007669"/>
    <property type="project" value="UniProtKB-KW"/>
</dbReference>
<dbReference type="OrthoDB" id="9815825at2"/>
<dbReference type="Pfam" id="PF01408">
    <property type="entry name" value="GFO_IDH_MocA"/>
    <property type="match status" value="1"/>
</dbReference>
<dbReference type="RefSeq" id="WP_054408861.1">
    <property type="nucleotide sequence ID" value="NZ_FOYA01000030.1"/>
</dbReference>
<keyword evidence="6" id="KW-1185">Reference proteome</keyword>
<accession>A0A0M8MJ14</accession>
<keyword evidence="2" id="KW-0560">Oxidoreductase</keyword>
<organism evidence="5 6">
    <name type="scientific">Flavobacterium akiainvivens</name>
    <dbReference type="NCBI Taxonomy" id="1202724"/>
    <lineage>
        <taxon>Bacteria</taxon>
        <taxon>Pseudomonadati</taxon>
        <taxon>Bacteroidota</taxon>
        <taxon>Flavobacteriia</taxon>
        <taxon>Flavobacteriales</taxon>
        <taxon>Flavobacteriaceae</taxon>
        <taxon>Flavobacterium</taxon>
    </lineage>
</organism>
<dbReference type="InterPro" id="IPR004104">
    <property type="entry name" value="Gfo/Idh/MocA-like_OxRdtase_C"/>
</dbReference>
<feature type="domain" description="Gfo/Idh/MocA-like oxidoreductase C-terminal" evidence="4">
    <location>
        <begin position="132"/>
        <end position="346"/>
    </location>
</feature>
<dbReference type="GO" id="GO:0000166">
    <property type="term" value="F:nucleotide binding"/>
    <property type="evidence" value="ECO:0007669"/>
    <property type="project" value="InterPro"/>
</dbReference>
<evidence type="ECO:0000313" key="5">
    <source>
        <dbReference type="EMBL" id="KOS07211.1"/>
    </source>
</evidence>
<comment type="caution">
    <text evidence="5">The sequence shown here is derived from an EMBL/GenBank/DDBJ whole genome shotgun (WGS) entry which is preliminary data.</text>
</comment>
<evidence type="ECO:0000313" key="6">
    <source>
        <dbReference type="Proteomes" id="UP000037755"/>
    </source>
</evidence>
<comment type="similarity">
    <text evidence="1">Belongs to the Gfo/Idh/MocA family.</text>
</comment>
<name>A0A0M8MJ14_9FLAO</name>
<proteinExistence type="inferred from homology"/>
<dbReference type="STRING" id="1202724.AM493_15075"/>
<dbReference type="InterPro" id="IPR036291">
    <property type="entry name" value="NAD(P)-bd_dom_sf"/>
</dbReference>
<evidence type="ECO:0000256" key="2">
    <source>
        <dbReference type="ARBA" id="ARBA00023002"/>
    </source>
</evidence>
<dbReference type="PANTHER" id="PTHR43708:SF5">
    <property type="entry name" value="CONSERVED EXPRESSED OXIDOREDUCTASE (EUROFUNG)-RELATED"/>
    <property type="match status" value="1"/>
</dbReference>
<sequence>MKKIKTALLSYGMSGKVFHAPFLTLHPGFELTGAWERSKDLIRQDYPNVKRYESIEELLADDVDLVVVNTPVDTHYEYAKQAIAAGKHTLVEKAFTTTAAEAKELGELAKAKGVTLTVYQNRRWDSDFLTVKQVLESGVLGDIVEAEIRFDRYNPILSPKAWKESANAGAGVLKDLGPHIIDQALALFGKPDSVFADIRTLREGSVVDDNIDILLYYPNKRVRLHAGFFNKELLPSYVLQGREGSFFKDRGDIQEDTLKTGAKPNLDNWGTEPEDKSGLLHYSQNGESIRKTIPTLKGNYYGIFDGVYNAITQGIPEPVTAQDGLLVMQIIDAAIESDKEKKAINL</sequence>
<dbReference type="Gene3D" id="3.30.360.10">
    <property type="entry name" value="Dihydrodipicolinate Reductase, domain 2"/>
    <property type="match status" value="1"/>
</dbReference>
<protein>
    <submittedName>
        <fullName evidence="5">Oxidoreductase</fullName>
    </submittedName>
</protein>
<dbReference type="AlphaFoldDB" id="A0A0M8MJ14"/>
<dbReference type="InterPro" id="IPR000683">
    <property type="entry name" value="Gfo/Idh/MocA-like_OxRdtase_N"/>
</dbReference>
<dbReference type="InterPro" id="IPR051317">
    <property type="entry name" value="Gfo/Idh/MocA_oxidoreduct"/>
</dbReference>
<gene>
    <name evidence="5" type="ORF">AM493_15075</name>
</gene>
<dbReference type="Proteomes" id="UP000037755">
    <property type="component" value="Unassembled WGS sequence"/>
</dbReference>
<dbReference type="SUPFAM" id="SSF51735">
    <property type="entry name" value="NAD(P)-binding Rossmann-fold domains"/>
    <property type="match status" value="1"/>
</dbReference>
<reference evidence="5 6" key="1">
    <citation type="submission" date="2015-08" db="EMBL/GenBank/DDBJ databases">
        <title>Whole genome sequence of Flavobacterium akiainvivens IK-1T, from decaying Wikstroemia oahuensis, an endemic Hawaiian shrub.</title>
        <authorList>
            <person name="Wan X."/>
            <person name="Hou S."/>
            <person name="Saito J."/>
            <person name="Donachie S."/>
        </authorList>
    </citation>
    <scope>NUCLEOTIDE SEQUENCE [LARGE SCALE GENOMIC DNA]</scope>
    <source>
        <strain evidence="5 6">IK-1</strain>
    </source>
</reference>
<feature type="domain" description="Gfo/Idh/MocA-like oxidoreductase N-terminal" evidence="3">
    <location>
        <begin position="7"/>
        <end position="119"/>
    </location>
</feature>
<dbReference type="Pfam" id="PF02894">
    <property type="entry name" value="GFO_IDH_MocA_C"/>
    <property type="match status" value="1"/>
</dbReference>